<accession>A0AAE0MS60</accession>
<protein>
    <submittedName>
        <fullName evidence="2">Uncharacterized protein</fullName>
    </submittedName>
</protein>
<sequence>MHTSSDIEALWKPSGALPRSKRKAGNDVTTIAKPFGHQTRPSGHHLIPVRFVPLLVPLMPRKHPAIRHLVALARPNDRHVRLLTNRILMKQAVVVFTFYLPWPIALEPEPWLNRSCRLVIVESSVAYAEVGGHLPQIRPKMHLPYGLWPKQAAYKAIKKAECRSLRAHADSRRVAAEGIGSNKKTIHKLDLPGTRLNPFGRESILDSSALDCSLPVLFRKSISALPEPDLCTQDVTSISRLVWRSDEATVQEYHADPRHRRREISWLRLAALPIMGQQWGNSGRDPGNSPLSCMGRAPSQKFGHQRKNKRGRTVYFGLSSSLLHESEGFVPHHSTTSGPQLAMSPCPSFGLGGDGSWLQS</sequence>
<name>A0AAE0MS60_9PEZI</name>
<gene>
    <name evidence="2" type="ORF">B0H65DRAFT_443825</name>
</gene>
<dbReference type="AlphaFoldDB" id="A0AAE0MS60"/>
<comment type="caution">
    <text evidence="2">The sequence shown here is derived from an EMBL/GenBank/DDBJ whole genome shotgun (WGS) entry which is preliminary data.</text>
</comment>
<evidence type="ECO:0000313" key="3">
    <source>
        <dbReference type="Proteomes" id="UP001278500"/>
    </source>
</evidence>
<dbReference type="RefSeq" id="XP_062680855.1">
    <property type="nucleotide sequence ID" value="XM_062825651.1"/>
</dbReference>
<organism evidence="2 3">
    <name type="scientific">Neurospora tetraspora</name>
    <dbReference type="NCBI Taxonomy" id="94610"/>
    <lineage>
        <taxon>Eukaryota</taxon>
        <taxon>Fungi</taxon>
        <taxon>Dikarya</taxon>
        <taxon>Ascomycota</taxon>
        <taxon>Pezizomycotina</taxon>
        <taxon>Sordariomycetes</taxon>
        <taxon>Sordariomycetidae</taxon>
        <taxon>Sordariales</taxon>
        <taxon>Sordariaceae</taxon>
        <taxon>Neurospora</taxon>
    </lineage>
</organism>
<reference evidence="2" key="1">
    <citation type="journal article" date="2023" name="Mol. Phylogenet. Evol.">
        <title>Genome-scale phylogeny and comparative genomics of the fungal order Sordariales.</title>
        <authorList>
            <person name="Hensen N."/>
            <person name="Bonometti L."/>
            <person name="Westerberg I."/>
            <person name="Brannstrom I.O."/>
            <person name="Guillou S."/>
            <person name="Cros-Aarteil S."/>
            <person name="Calhoun S."/>
            <person name="Haridas S."/>
            <person name="Kuo A."/>
            <person name="Mondo S."/>
            <person name="Pangilinan J."/>
            <person name="Riley R."/>
            <person name="LaButti K."/>
            <person name="Andreopoulos B."/>
            <person name="Lipzen A."/>
            <person name="Chen C."/>
            <person name="Yan M."/>
            <person name="Daum C."/>
            <person name="Ng V."/>
            <person name="Clum A."/>
            <person name="Steindorff A."/>
            <person name="Ohm R.A."/>
            <person name="Martin F."/>
            <person name="Silar P."/>
            <person name="Natvig D.O."/>
            <person name="Lalanne C."/>
            <person name="Gautier V."/>
            <person name="Ament-Velasquez S.L."/>
            <person name="Kruys A."/>
            <person name="Hutchinson M.I."/>
            <person name="Powell A.J."/>
            <person name="Barry K."/>
            <person name="Miller A.N."/>
            <person name="Grigoriev I.V."/>
            <person name="Debuchy R."/>
            <person name="Gladieux P."/>
            <person name="Hiltunen Thoren M."/>
            <person name="Johannesson H."/>
        </authorList>
    </citation>
    <scope>NUCLEOTIDE SEQUENCE</scope>
    <source>
        <strain evidence="2">CBS 560.94</strain>
    </source>
</reference>
<reference evidence="2" key="2">
    <citation type="submission" date="2023-06" db="EMBL/GenBank/DDBJ databases">
        <authorList>
            <consortium name="Lawrence Berkeley National Laboratory"/>
            <person name="Haridas S."/>
            <person name="Hensen N."/>
            <person name="Bonometti L."/>
            <person name="Westerberg I."/>
            <person name="Brannstrom I.O."/>
            <person name="Guillou S."/>
            <person name="Cros-Aarteil S."/>
            <person name="Calhoun S."/>
            <person name="Kuo A."/>
            <person name="Mondo S."/>
            <person name="Pangilinan J."/>
            <person name="Riley R."/>
            <person name="Labutti K."/>
            <person name="Andreopoulos B."/>
            <person name="Lipzen A."/>
            <person name="Chen C."/>
            <person name="Yanf M."/>
            <person name="Daum C."/>
            <person name="Ng V."/>
            <person name="Clum A."/>
            <person name="Steindorff A."/>
            <person name="Ohm R."/>
            <person name="Martin F."/>
            <person name="Silar P."/>
            <person name="Natvig D."/>
            <person name="Lalanne C."/>
            <person name="Gautier V."/>
            <person name="Ament-Velasquez S.L."/>
            <person name="Kruys A."/>
            <person name="Hutchinson M.I."/>
            <person name="Powell A.J."/>
            <person name="Barry K."/>
            <person name="Miller A.N."/>
            <person name="Grigoriev I.V."/>
            <person name="Debuchy R."/>
            <person name="Gladieux P."/>
            <person name="Thoren M.H."/>
            <person name="Johannesson H."/>
        </authorList>
    </citation>
    <scope>NUCLEOTIDE SEQUENCE</scope>
    <source>
        <strain evidence="2">CBS 560.94</strain>
    </source>
</reference>
<dbReference type="Proteomes" id="UP001278500">
    <property type="component" value="Unassembled WGS sequence"/>
</dbReference>
<keyword evidence="3" id="KW-1185">Reference proteome</keyword>
<evidence type="ECO:0000256" key="1">
    <source>
        <dbReference type="SAM" id="MobiDB-lite"/>
    </source>
</evidence>
<proteinExistence type="predicted"/>
<evidence type="ECO:0000313" key="2">
    <source>
        <dbReference type="EMBL" id="KAK3343062.1"/>
    </source>
</evidence>
<dbReference type="EMBL" id="JAUEPP010000005">
    <property type="protein sequence ID" value="KAK3343062.1"/>
    <property type="molecule type" value="Genomic_DNA"/>
</dbReference>
<feature type="region of interest" description="Disordered" evidence="1">
    <location>
        <begin position="278"/>
        <end position="308"/>
    </location>
</feature>
<dbReference type="GeneID" id="87862805"/>